<reference evidence="2" key="1">
    <citation type="submission" date="2022-07" db="EMBL/GenBank/DDBJ databases">
        <authorList>
            <person name="Macas J."/>
            <person name="Novak P."/>
            <person name="Neumann P."/>
        </authorList>
    </citation>
    <scope>NUCLEOTIDE SEQUENCE</scope>
</reference>
<feature type="compositionally biased region" description="Gly residues" evidence="1">
    <location>
        <begin position="44"/>
        <end position="53"/>
    </location>
</feature>
<evidence type="ECO:0000313" key="2">
    <source>
        <dbReference type="EMBL" id="CAH9135392.1"/>
    </source>
</evidence>
<dbReference type="Proteomes" id="UP001152523">
    <property type="component" value="Unassembled WGS sequence"/>
</dbReference>
<sequence>MHCPSRFSSSSTPALLTPSGDANHVLWYPDSGASAHVTPNEGQSFGGGPSSSN</sequence>
<organism evidence="2 3">
    <name type="scientific">Cuscuta epithymum</name>
    <dbReference type="NCBI Taxonomy" id="186058"/>
    <lineage>
        <taxon>Eukaryota</taxon>
        <taxon>Viridiplantae</taxon>
        <taxon>Streptophyta</taxon>
        <taxon>Embryophyta</taxon>
        <taxon>Tracheophyta</taxon>
        <taxon>Spermatophyta</taxon>
        <taxon>Magnoliopsida</taxon>
        <taxon>eudicotyledons</taxon>
        <taxon>Gunneridae</taxon>
        <taxon>Pentapetalae</taxon>
        <taxon>asterids</taxon>
        <taxon>lamiids</taxon>
        <taxon>Solanales</taxon>
        <taxon>Convolvulaceae</taxon>
        <taxon>Cuscuteae</taxon>
        <taxon>Cuscuta</taxon>
        <taxon>Cuscuta subgen. Cuscuta</taxon>
    </lineage>
</organism>
<evidence type="ECO:0000256" key="1">
    <source>
        <dbReference type="SAM" id="MobiDB-lite"/>
    </source>
</evidence>
<comment type="caution">
    <text evidence="2">The sequence shown here is derived from an EMBL/GenBank/DDBJ whole genome shotgun (WGS) entry which is preliminary data.</text>
</comment>
<proteinExistence type="predicted"/>
<accession>A0AAV0FJ99</accession>
<dbReference type="AlphaFoldDB" id="A0AAV0FJ99"/>
<keyword evidence="3" id="KW-1185">Reference proteome</keyword>
<gene>
    <name evidence="2" type="ORF">CEPIT_LOCUS34473</name>
</gene>
<feature type="region of interest" description="Disordered" evidence="1">
    <location>
        <begin position="1"/>
        <end position="53"/>
    </location>
</feature>
<protein>
    <submittedName>
        <fullName evidence="2">Uncharacterized protein</fullName>
    </submittedName>
</protein>
<dbReference type="EMBL" id="CAMAPF010000987">
    <property type="protein sequence ID" value="CAH9135392.1"/>
    <property type="molecule type" value="Genomic_DNA"/>
</dbReference>
<feature type="compositionally biased region" description="Low complexity" evidence="1">
    <location>
        <begin position="8"/>
        <end position="19"/>
    </location>
</feature>
<evidence type="ECO:0000313" key="3">
    <source>
        <dbReference type="Proteomes" id="UP001152523"/>
    </source>
</evidence>
<name>A0AAV0FJ99_9ASTE</name>